<keyword evidence="2" id="KW-0597">Phosphoprotein</keyword>
<dbReference type="InterPro" id="IPR036736">
    <property type="entry name" value="ACP-like_sf"/>
</dbReference>
<evidence type="ECO:0000256" key="1">
    <source>
        <dbReference type="ARBA" id="ARBA00022450"/>
    </source>
</evidence>
<dbReference type="OrthoDB" id="429813at2759"/>
<dbReference type="SMART" id="SM00823">
    <property type="entry name" value="PKS_PP"/>
    <property type="match status" value="1"/>
</dbReference>
<evidence type="ECO:0000256" key="3">
    <source>
        <dbReference type="SAM" id="MobiDB-lite"/>
    </source>
</evidence>
<dbReference type="STRING" id="1314776.A0A166H460"/>
<proteinExistence type="predicted"/>
<dbReference type="InterPro" id="IPR051414">
    <property type="entry name" value="Adenylate-forming_Reductase"/>
</dbReference>
<protein>
    <recommendedName>
        <fullName evidence="4">Polyketide synthase-like phosphopantetheine-binding domain-containing protein</fullName>
    </recommendedName>
</protein>
<dbReference type="Gene3D" id="1.10.1200.10">
    <property type="entry name" value="ACP-like"/>
    <property type="match status" value="1"/>
</dbReference>
<feature type="compositionally biased region" description="Polar residues" evidence="3">
    <location>
        <begin position="339"/>
        <end position="349"/>
    </location>
</feature>
<feature type="compositionally biased region" description="Low complexity" evidence="3">
    <location>
        <begin position="275"/>
        <end position="293"/>
    </location>
</feature>
<name>A0A166H460_9AGAM</name>
<gene>
    <name evidence="5" type="ORF">SISSUDRAFT_1041619</name>
</gene>
<evidence type="ECO:0000256" key="2">
    <source>
        <dbReference type="ARBA" id="ARBA00022553"/>
    </source>
</evidence>
<dbReference type="Pfam" id="PF07993">
    <property type="entry name" value="NAD_binding_4"/>
    <property type="match status" value="1"/>
</dbReference>
<dbReference type="InterPro" id="IPR020806">
    <property type="entry name" value="PKS_PP-bd"/>
</dbReference>
<dbReference type="InterPro" id="IPR036291">
    <property type="entry name" value="NAD(P)-bd_dom_sf"/>
</dbReference>
<feature type="region of interest" description="Disordered" evidence="3">
    <location>
        <begin position="319"/>
        <end position="349"/>
    </location>
</feature>
<dbReference type="Proteomes" id="UP000076798">
    <property type="component" value="Unassembled WGS sequence"/>
</dbReference>
<sequence length="876" mass="92452">MFGAGRNSCGIIIEPASPLPSSSRPSSPPLPSPYILSRRRQAFLNEIWSQIDLANTHAPSHSRLFPSMILITDPTSKPFARTPKETVLRGRVLEEFKGEIEALYARLDAKDAMAKEGDVDESVEWGEEESVKAFVRSVVESVMTPRVGGVDEEGDLFAQGCDSLQASFIRNKILKALDASFSAGSAGISIRGKVGTNVVFEYPSVGKLSAYLVEVVASTGGYSTGSANGVEHVNGDGHLNGYADGHLNGYADGHLNGYADGHLNGYADGHVNGSTKTNGANGHANGTTNGVNGIKKENAGRETEVERRVRAMRAMLHKYSSNWPPSPPSIPSLSTPHSTASKSVSATTNGVRTKVGEAVGARGGGGAGGGECVLVTGTTGALGTYILSSLILSPRLNMIWALNRPSPSSSPKSLLERQSEAFDERGIGRGVLEDAIKTGKVVLLEGSPSPLSSSSASQWDLPAATFTEIVGSVTSIIHNAWKLDFNQSLSSFESNVAQTRYILDLAHLASTSRSSSRSPAAAAATPNGKTERKNVHVMFTSSISTVSNYTANVNGKGKGRVPEEFINDPSVAVGSGYGESKWVADALLHRIATSSPSPHMKTDGAIKVTSFRIGQLCGSTMNGAWNGSDWVPIILRSCVPPSGAGAGAGESGVVVPVFGEDKRVCWVPVDVAANSIVDSMFVPHTEAGAEGEGGYRTFNIVHPNPTSWNTIFHSFAASLSPPSSPLKAKGIKTVEIGKWVEELKEDAANEEGGEEIMKRRPAIKILSFLEHGIASTSPSSGIPNGPTTTKSNGHVNGNTNDHAIGNGNGHINSSAKPTIDEHEEKEAMGMARLDTSRMESASEAFRGMKKIDERDVEKWVGWWKERGIVGAGASGL</sequence>
<evidence type="ECO:0000313" key="6">
    <source>
        <dbReference type="Proteomes" id="UP000076798"/>
    </source>
</evidence>
<evidence type="ECO:0000313" key="5">
    <source>
        <dbReference type="EMBL" id="KZT42318.1"/>
    </source>
</evidence>
<evidence type="ECO:0000259" key="4">
    <source>
        <dbReference type="SMART" id="SM00823"/>
    </source>
</evidence>
<dbReference type="PANTHER" id="PTHR43439:SF2">
    <property type="entry name" value="ENZYME, PUTATIVE (JCVI)-RELATED"/>
    <property type="match status" value="1"/>
</dbReference>
<feature type="compositionally biased region" description="Basic and acidic residues" evidence="3">
    <location>
        <begin position="294"/>
        <end position="305"/>
    </location>
</feature>
<accession>A0A166H460</accession>
<keyword evidence="1" id="KW-0596">Phosphopantetheine</keyword>
<feature type="compositionally biased region" description="Polar residues" evidence="3">
    <location>
        <begin position="775"/>
        <end position="801"/>
    </location>
</feature>
<dbReference type="Pfam" id="PF23562">
    <property type="entry name" value="AMP-binding_C_3"/>
    <property type="match status" value="1"/>
</dbReference>
<organism evidence="5 6">
    <name type="scientific">Sistotremastrum suecicum HHB10207 ss-3</name>
    <dbReference type="NCBI Taxonomy" id="1314776"/>
    <lineage>
        <taxon>Eukaryota</taxon>
        <taxon>Fungi</taxon>
        <taxon>Dikarya</taxon>
        <taxon>Basidiomycota</taxon>
        <taxon>Agaricomycotina</taxon>
        <taxon>Agaricomycetes</taxon>
        <taxon>Sistotremastrales</taxon>
        <taxon>Sistotremastraceae</taxon>
        <taxon>Sistotremastrum</taxon>
    </lineage>
</organism>
<feature type="domain" description="Polyketide synthase-like phosphopantetheine-binding" evidence="4">
    <location>
        <begin position="132"/>
        <end position="216"/>
    </location>
</feature>
<dbReference type="SUPFAM" id="SSF51735">
    <property type="entry name" value="NAD(P)-binding Rossmann-fold domains"/>
    <property type="match status" value="1"/>
</dbReference>
<dbReference type="EMBL" id="KV428014">
    <property type="protein sequence ID" value="KZT42318.1"/>
    <property type="molecule type" value="Genomic_DNA"/>
</dbReference>
<dbReference type="GO" id="GO:0031177">
    <property type="term" value="F:phosphopantetheine binding"/>
    <property type="evidence" value="ECO:0007669"/>
    <property type="project" value="InterPro"/>
</dbReference>
<feature type="region of interest" description="Disordered" evidence="3">
    <location>
        <begin position="775"/>
        <end position="823"/>
    </location>
</feature>
<dbReference type="InterPro" id="IPR013120">
    <property type="entry name" value="FAR_NAD-bd"/>
</dbReference>
<dbReference type="AlphaFoldDB" id="A0A166H460"/>
<feature type="region of interest" description="Disordered" evidence="3">
    <location>
        <begin position="274"/>
        <end position="305"/>
    </location>
</feature>
<dbReference type="Gene3D" id="3.40.50.720">
    <property type="entry name" value="NAD(P)-binding Rossmann-like Domain"/>
    <property type="match status" value="1"/>
</dbReference>
<keyword evidence="6" id="KW-1185">Reference proteome</keyword>
<dbReference type="PANTHER" id="PTHR43439">
    <property type="entry name" value="PHENYLACETATE-COENZYME A LIGASE"/>
    <property type="match status" value="1"/>
</dbReference>
<reference evidence="5 6" key="1">
    <citation type="journal article" date="2016" name="Mol. Biol. Evol.">
        <title>Comparative Genomics of Early-Diverging Mushroom-Forming Fungi Provides Insights into the Origins of Lignocellulose Decay Capabilities.</title>
        <authorList>
            <person name="Nagy L.G."/>
            <person name="Riley R."/>
            <person name="Tritt A."/>
            <person name="Adam C."/>
            <person name="Daum C."/>
            <person name="Floudas D."/>
            <person name="Sun H."/>
            <person name="Yadav J.S."/>
            <person name="Pangilinan J."/>
            <person name="Larsson K.H."/>
            <person name="Matsuura K."/>
            <person name="Barry K."/>
            <person name="Labutti K."/>
            <person name="Kuo R."/>
            <person name="Ohm R.A."/>
            <person name="Bhattacharya S.S."/>
            <person name="Shirouzu T."/>
            <person name="Yoshinaga Y."/>
            <person name="Martin F.M."/>
            <person name="Grigoriev I.V."/>
            <person name="Hibbett D.S."/>
        </authorList>
    </citation>
    <scope>NUCLEOTIDE SEQUENCE [LARGE SCALE GENOMIC DNA]</scope>
    <source>
        <strain evidence="5 6">HHB10207 ss-3</strain>
    </source>
</reference>